<keyword evidence="6" id="KW-0408">Iron</keyword>
<dbReference type="KEGG" id="tdu:QJT80_08865"/>
<keyword evidence="4" id="KW-0479">Metal-binding</keyword>
<accession>A0AA95H2X9</accession>
<dbReference type="GO" id="GO:0046872">
    <property type="term" value="F:metal ion binding"/>
    <property type="evidence" value="ECO:0007669"/>
    <property type="project" value="UniProtKB-KW"/>
</dbReference>
<evidence type="ECO:0000256" key="5">
    <source>
        <dbReference type="ARBA" id="ARBA00022982"/>
    </source>
</evidence>
<dbReference type="SUPFAM" id="SSF54292">
    <property type="entry name" value="2Fe-2S ferredoxin-like"/>
    <property type="match status" value="1"/>
</dbReference>
<evidence type="ECO:0000256" key="1">
    <source>
        <dbReference type="ARBA" id="ARBA00007874"/>
    </source>
</evidence>
<keyword evidence="2" id="KW-0813">Transport</keyword>
<protein>
    <submittedName>
        <fullName evidence="10">2Fe-2S iron-sulfur cluster-binding protein</fullName>
    </submittedName>
</protein>
<keyword evidence="7" id="KW-0411">Iron-sulfur</keyword>
<dbReference type="GO" id="GO:0051537">
    <property type="term" value="F:2 iron, 2 sulfur cluster binding"/>
    <property type="evidence" value="ECO:0007669"/>
    <property type="project" value="UniProtKB-KW"/>
</dbReference>
<dbReference type="Pfam" id="PF00111">
    <property type="entry name" value="Fer2"/>
    <property type="match status" value="1"/>
</dbReference>
<evidence type="ECO:0000259" key="9">
    <source>
        <dbReference type="PROSITE" id="PS51085"/>
    </source>
</evidence>
<feature type="domain" description="2Fe-2S ferredoxin-type" evidence="9">
    <location>
        <begin position="3"/>
        <end position="93"/>
    </location>
</feature>
<dbReference type="Proteomes" id="UP001300672">
    <property type="component" value="Chromosome"/>
</dbReference>
<dbReference type="PANTHER" id="PTHR43112:SF3">
    <property type="entry name" value="FERREDOXIN-2, CHLOROPLASTIC"/>
    <property type="match status" value="1"/>
</dbReference>
<name>A0AA95H2X9_9GAMM</name>
<dbReference type="InterPro" id="IPR036010">
    <property type="entry name" value="2Fe-2S_ferredoxin-like_sf"/>
</dbReference>
<evidence type="ECO:0000256" key="6">
    <source>
        <dbReference type="ARBA" id="ARBA00023004"/>
    </source>
</evidence>
<comment type="similarity">
    <text evidence="1">Belongs to the 2Fe2S plant-type ferredoxin family.</text>
</comment>
<sequence length="94" mass="10163">MSYTVTILNTEYRFQVEAGETVLQAALRQNIPLAWGCAAGICGMCLSKVVQGEMCYPEGEPLALFEEDKAEGKGLFCVGVPCSDLILDVAELDQ</sequence>
<dbReference type="AlphaFoldDB" id="A0AA95H2X9"/>
<dbReference type="Gene3D" id="3.10.20.30">
    <property type="match status" value="1"/>
</dbReference>
<proteinExistence type="inferred from homology"/>
<evidence type="ECO:0000256" key="7">
    <source>
        <dbReference type="ARBA" id="ARBA00023014"/>
    </source>
</evidence>
<evidence type="ECO:0000256" key="3">
    <source>
        <dbReference type="ARBA" id="ARBA00022714"/>
    </source>
</evidence>
<evidence type="ECO:0000256" key="4">
    <source>
        <dbReference type="ARBA" id="ARBA00022723"/>
    </source>
</evidence>
<evidence type="ECO:0000256" key="8">
    <source>
        <dbReference type="ARBA" id="ARBA00034078"/>
    </source>
</evidence>
<reference evidence="10" key="2">
    <citation type="submission" date="2023-04" db="EMBL/GenBank/DDBJ databases">
        <authorList>
            <person name="Beletskiy A.V."/>
            <person name="Mardanov A.V."/>
            <person name="Ravin N.V."/>
        </authorList>
    </citation>
    <scope>NUCLEOTIDE SEQUENCE</scope>
    <source>
        <strain evidence="10">GKL-01</strain>
    </source>
</reference>
<dbReference type="PROSITE" id="PS51085">
    <property type="entry name" value="2FE2S_FER_2"/>
    <property type="match status" value="1"/>
</dbReference>
<evidence type="ECO:0000256" key="2">
    <source>
        <dbReference type="ARBA" id="ARBA00022448"/>
    </source>
</evidence>
<gene>
    <name evidence="10" type="ORF">QJT80_08865</name>
</gene>
<comment type="cofactor">
    <cofactor evidence="8">
        <name>[2Fe-2S] cluster</name>
        <dbReference type="ChEBI" id="CHEBI:190135"/>
    </cofactor>
</comment>
<dbReference type="InterPro" id="IPR012675">
    <property type="entry name" value="Beta-grasp_dom_sf"/>
</dbReference>
<evidence type="ECO:0000313" key="10">
    <source>
        <dbReference type="EMBL" id="WGZ89615.1"/>
    </source>
</evidence>
<dbReference type="InterPro" id="IPR006058">
    <property type="entry name" value="2Fe2S_fd_BS"/>
</dbReference>
<organism evidence="10">
    <name type="scientific">Candidatus Thiocaldithrix dubininis</name>
    <dbReference type="NCBI Taxonomy" id="3080823"/>
    <lineage>
        <taxon>Bacteria</taxon>
        <taxon>Pseudomonadati</taxon>
        <taxon>Pseudomonadota</taxon>
        <taxon>Gammaproteobacteria</taxon>
        <taxon>Thiotrichales</taxon>
        <taxon>Thiotrichaceae</taxon>
        <taxon>Candidatus Thiocaldithrix</taxon>
    </lineage>
</organism>
<dbReference type="PROSITE" id="PS00197">
    <property type="entry name" value="2FE2S_FER_1"/>
    <property type="match status" value="1"/>
</dbReference>
<keyword evidence="5" id="KW-0249">Electron transport</keyword>
<dbReference type="EMBL" id="CP124755">
    <property type="protein sequence ID" value="WGZ89615.1"/>
    <property type="molecule type" value="Genomic_DNA"/>
</dbReference>
<dbReference type="PANTHER" id="PTHR43112">
    <property type="entry name" value="FERREDOXIN"/>
    <property type="match status" value="1"/>
</dbReference>
<dbReference type="InterPro" id="IPR001041">
    <property type="entry name" value="2Fe-2S_ferredoxin-type"/>
</dbReference>
<dbReference type="CDD" id="cd00207">
    <property type="entry name" value="fer2"/>
    <property type="match status" value="1"/>
</dbReference>
<keyword evidence="3" id="KW-0001">2Fe-2S</keyword>
<reference evidence="10" key="1">
    <citation type="journal article" date="2023" name="Int. J. Mol. Sci.">
        <title>Metagenomics Revealed a New Genus 'Candidatus Thiocaldithrix dubininis' gen. nov., sp. nov. and a New Species 'Candidatus Thiothrix putei' sp. nov. in the Family Thiotrichaceae, Some Members of Which Have Traits of Both Na+- and H+-Motive Energetics.</title>
        <authorList>
            <person name="Ravin N.V."/>
            <person name="Muntyan M.S."/>
            <person name="Smolyakov D.D."/>
            <person name="Rudenko T.S."/>
            <person name="Beletsky A.V."/>
            <person name="Mardanov A.V."/>
            <person name="Grabovich M.Y."/>
        </authorList>
    </citation>
    <scope>NUCLEOTIDE SEQUENCE</scope>
    <source>
        <strain evidence="10">GKL-01</strain>
    </source>
</reference>